<dbReference type="InterPro" id="IPR004390">
    <property type="entry name" value="SR_rcpt_FtsY"/>
</dbReference>
<dbReference type="SUPFAM" id="SSF52540">
    <property type="entry name" value="P-loop containing nucleoside triphosphate hydrolases"/>
    <property type="match status" value="1"/>
</dbReference>
<evidence type="ECO:0000256" key="8">
    <source>
        <dbReference type="ARBA" id="ARBA00023170"/>
    </source>
</evidence>
<reference evidence="16 17" key="1">
    <citation type="journal article" date="2019" name="Int. J. Syst. Evol. Microbiol.">
        <title>Azospirillum ramasamyi sp. nov., a novel diazotrophic bacterium isolated from fermented bovine products.</title>
        <authorList>
            <person name="Anandham R."/>
            <person name="Heo J."/>
            <person name="Krishnamoorthy R."/>
            <person name="SenthilKumar M."/>
            <person name="Gopal N.O."/>
            <person name="Kim S.J."/>
            <person name="Kwon S.W."/>
        </authorList>
    </citation>
    <scope>NUCLEOTIDE SEQUENCE [LARGE SCALE GENOMIC DNA]</scope>
    <source>
        <strain evidence="16 17">M2T2B2</strain>
    </source>
</reference>
<dbReference type="PANTHER" id="PTHR43134">
    <property type="entry name" value="SIGNAL RECOGNITION PARTICLE RECEPTOR SUBUNIT ALPHA"/>
    <property type="match status" value="1"/>
</dbReference>
<evidence type="ECO:0000313" key="17">
    <source>
        <dbReference type="Proteomes" id="UP000249605"/>
    </source>
</evidence>
<evidence type="ECO:0000256" key="6">
    <source>
        <dbReference type="ARBA" id="ARBA00023134"/>
    </source>
</evidence>
<keyword evidence="7 11" id="KW-0472">Membrane</keyword>
<feature type="domain" description="SRP54-type proteins GTP-binding" evidence="14">
    <location>
        <begin position="273"/>
        <end position="474"/>
    </location>
</feature>
<dbReference type="RefSeq" id="WP_111065789.1">
    <property type="nucleotide sequence ID" value="NZ_CP029829.1"/>
</dbReference>
<dbReference type="GO" id="GO:0006614">
    <property type="term" value="P:SRP-dependent cotranslational protein targeting to membrane"/>
    <property type="evidence" value="ECO:0007669"/>
    <property type="project" value="InterPro"/>
</dbReference>
<evidence type="ECO:0000256" key="5">
    <source>
        <dbReference type="ARBA" id="ARBA00022801"/>
    </source>
</evidence>
<feature type="compositionally biased region" description="Pro residues" evidence="12">
    <location>
        <begin position="44"/>
        <end position="53"/>
    </location>
</feature>
<dbReference type="AlphaFoldDB" id="A0A2U9S418"/>
<dbReference type="KEGG" id="azm:DM194_02600"/>
<comment type="similarity">
    <text evidence="11">Belongs to the GTP-binding SRP family. FtsY subfamily.</text>
</comment>
<evidence type="ECO:0000256" key="11">
    <source>
        <dbReference type="HAMAP-Rule" id="MF_00920"/>
    </source>
</evidence>
<sequence>MIFRWFGRKKPEETAPKDEAAKDQSVTQESATPAPEPEPERTPEPPAAPPPPKPEVEPVPELAPAPPSAEPPGAEPQPAPPAPVAQPPIEPAPVQPAPVEPPPVTPPPVTPPPVTPPAPAAPVEPPAPASVAPAPVAPAPMPEPEPVPELPTPPAPMPAPVAAAAEEAPPTKKGWFAKLKEGLSKSSSKLTDGITSIFTKRKLDDDALEELEELLITADLGPATAAKVTAELARTRFGKEVSPEEVRATLAAEVSKIVTPVARPLVLNPALKPHVILVVGVNGTGKTTTIGKLARQFKAEGKSVMLAAGDTFRAAAVSQLKIWGERTGCPVVARDTGADAAGLAFDALERAKAEGVDVLLIDTAGRLQNKTGLMDELRKIVRVIKKLDETAPHTTLLTLDATTGQNAHSQVEIFRDMVNVNGLILTKLDGSARGGVLVSLAEKFKIPVHAIGVGEGVYDLRPFDADAFAKSLIGLNAD</sequence>
<dbReference type="PRINTS" id="PR01217">
    <property type="entry name" value="PRICHEXTENSN"/>
</dbReference>
<evidence type="ECO:0000259" key="13">
    <source>
        <dbReference type="SMART" id="SM00382"/>
    </source>
</evidence>
<dbReference type="Proteomes" id="UP000249605">
    <property type="component" value="Chromosome"/>
</dbReference>
<feature type="domain" description="Signal recognition particle SRP54 helical bundle" evidence="15">
    <location>
        <begin position="179"/>
        <end position="258"/>
    </location>
</feature>
<keyword evidence="2 11" id="KW-1003">Cell membrane</keyword>
<dbReference type="GO" id="GO:0005525">
    <property type="term" value="F:GTP binding"/>
    <property type="evidence" value="ECO:0007669"/>
    <property type="project" value="UniProtKB-UniRule"/>
</dbReference>
<dbReference type="NCBIfam" id="TIGR00064">
    <property type="entry name" value="ftsY"/>
    <property type="match status" value="1"/>
</dbReference>
<keyword evidence="3 11" id="KW-0963">Cytoplasm</keyword>
<dbReference type="InterPro" id="IPR013822">
    <property type="entry name" value="Signal_recog_particl_SRP54_hlx"/>
</dbReference>
<evidence type="ECO:0000256" key="3">
    <source>
        <dbReference type="ARBA" id="ARBA00022490"/>
    </source>
</evidence>
<dbReference type="InterPro" id="IPR000897">
    <property type="entry name" value="SRP54_GTPase_dom"/>
</dbReference>
<dbReference type="SUPFAM" id="SSF47364">
    <property type="entry name" value="Domain of the SRP/SRP receptor G-proteins"/>
    <property type="match status" value="1"/>
</dbReference>
<dbReference type="GO" id="GO:0005047">
    <property type="term" value="F:signal recognition particle binding"/>
    <property type="evidence" value="ECO:0007669"/>
    <property type="project" value="TreeGrafter"/>
</dbReference>
<evidence type="ECO:0000256" key="1">
    <source>
        <dbReference type="ARBA" id="ARBA00004515"/>
    </source>
</evidence>
<dbReference type="PANTHER" id="PTHR43134:SF1">
    <property type="entry name" value="SIGNAL RECOGNITION PARTICLE RECEPTOR SUBUNIT ALPHA"/>
    <property type="match status" value="1"/>
</dbReference>
<protein>
    <recommendedName>
        <fullName evidence="11">Signal recognition particle receptor FtsY</fullName>
        <shortName evidence="11">SRP receptor</shortName>
        <ecNumber evidence="11">3.6.5.4</ecNumber>
    </recommendedName>
</protein>
<evidence type="ECO:0000259" key="14">
    <source>
        <dbReference type="SMART" id="SM00962"/>
    </source>
</evidence>
<keyword evidence="6 11" id="KW-0342">GTP-binding</keyword>
<dbReference type="Pfam" id="PF00448">
    <property type="entry name" value="SRP54"/>
    <property type="match status" value="1"/>
</dbReference>
<evidence type="ECO:0000259" key="15">
    <source>
        <dbReference type="SMART" id="SM00963"/>
    </source>
</evidence>
<dbReference type="GO" id="GO:0005737">
    <property type="term" value="C:cytoplasm"/>
    <property type="evidence" value="ECO:0007669"/>
    <property type="project" value="UniProtKB-SubCell"/>
</dbReference>
<keyword evidence="5 11" id="KW-0378">Hydrolase</keyword>
<dbReference type="FunFam" id="3.40.50.300:FF:000053">
    <property type="entry name" value="Signal recognition particle receptor FtsY"/>
    <property type="match status" value="1"/>
</dbReference>
<dbReference type="OrthoDB" id="9804720at2"/>
<dbReference type="InterPro" id="IPR036225">
    <property type="entry name" value="SRP/SRP_N"/>
</dbReference>
<feature type="compositionally biased region" description="Pro residues" evidence="12">
    <location>
        <begin position="61"/>
        <end position="128"/>
    </location>
</feature>
<feature type="binding site" evidence="11">
    <location>
        <begin position="280"/>
        <end position="287"/>
    </location>
    <ligand>
        <name>GTP</name>
        <dbReference type="ChEBI" id="CHEBI:37565"/>
    </ligand>
</feature>
<dbReference type="SMART" id="SM00962">
    <property type="entry name" value="SRP54"/>
    <property type="match status" value="1"/>
</dbReference>
<organism evidence="16 17">
    <name type="scientific">Azospirillum ramasamyi</name>
    <dbReference type="NCBI Taxonomy" id="682998"/>
    <lineage>
        <taxon>Bacteria</taxon>
        <taxon>Pseudomonadati</taxon>
        <taxon>Pseudomonadota</taxon>
        <taxon>Alphaproteobacteria</taxon>
        <taxon>Rhodospirillales</taxon>
        <taxon>Azospirillaceae</taxon>
        <taxon>Azospirillum</taxon>
    </lineage>
</organism>
<comment type="subunit">
    <text evidence="11">Part of the signal recognition particle protein translocation system, which is composed of SRP and FtsY. SRP is a ribonucleoprotein composed of Ffh and a 4.5S RNA molecule.</text>
</comment>
<dbReference type="EC" id="3.6.5.4" evidence="11"/>
<gene>
    <name evidence="11" type="primary">ftsY</name>
    <name evidence="16" type="ORF">DM194_02600</name>
</gene>
<feature type="region of interest" description="Disordered" evidence="12">
    <location>
        <begin position="1"/>
        <end position="169"/>
    </location>
</feature>
<keyword evidence="4 11" id="KW-0547">Nucleotide-binding</keyword>
<feature type="compositionally biased region" description="Basic and acidic residues" evidence="12">
    <location>
        <begin position="9"/>
        <end position="22"/>
    </location>
</feature>
<dbReference type="EMBL" id="CP029829">
    <property type="protein sequence ID" value="AWU93246.1"/>
    <property type="molecule type" value="Genomic_DNA"/>
</dbReference>
<evidence type="ECO:0000256" key="9">
    <source>
        <dbReference type="ARBA" id="ARBA00048027"/>
    </source>
</evidence>
<dbReference type="SMART" id="SM00382">
    <property type="entry name" value="AAA"/>
    <property type="match status" value="1"/>
</dbReference>
<name>A0A2U9S418_9PROT</name>
<dbReference type="InterPro" id="IPR003593">
    <property type="entry name" value="AAA+_ATPase"/>
</dbReference>
<dbReference type="GO" id="GO:0003924">
    <property type="term" value="F:GTPase activity"/>
    <property type="evidence" value="ECO:0007669"/>
    <property type="project" value="UniProtKB-UniRule"/>
</dbReference>
<comment type="catalytic activity">
    <reaction evidence="9 11">
        <text>GTP + H2O = GDP + phosphate + H(+)</text>
        <dbReference type="Rhea" id="RHEA:19669"/>
        <dbReference type="ChEBI" id="CHEBI:15377"/>
        <dbReference type="ChEBI" id="CHEBI:15378"/>
        <dbReference type="ChEBI" id="CHEBI:37565"/>
        <dbReference type="ChEBI" id="CHEBI:43474"/>
        <dbReference type="ChEBI" id="CHEBI:58189"/>
        <dbReference type="EC" id="3.6.5.4"/>
    </reaction>
</comment>
<dbReference type="HAMAP" id="MF_00920">
    <property type="entry name" value="FtsY"/>
    <property type="match status" value="1"/>
</dbReference>
<keyword evidence="8 11" id="KW-0675">Receptor</keyword>
<feature type="domain" description="AAA+ ATPase" evidence="13">
    <location>
        <begin position="272"/>
        <end position="478"/>
    </location>
</feature>
<proteinExistence type="inferred from homology"/>
<feature type="binding site" evidence="11">
    <location>
        <begin position="426"/>
        <end position="429"/>
    </location>
    <ligand>
        <name>GTP</name>
        <dbReference type="ChEBI" id="CHEBI:37565"/>
    </ligand>
</feature>
<evidence type="ECO:0000256" key="2">
    <source>
        <dbReference type="ARBA" id="ARBA00022475"/>
    </source>
</evidence>
<dbReference type="Pfam" id="PF02881">
    <property type="entry name" value="SRP54_N"/>
    <property type="match status" value="1"/>
</dbReference>
<evidence type="ECO:0000313" key="16">
    <source>
        <dbReference type="EMBL" id="AWU93246.1"/>
    </source>
</evidence>
<dbReference type="SMART" id="SM00963">
    <property type="entry name" value="SRP54_N"/>
    <property type="match status" value="1"/>
</dbReference>
<feature type="compositionally biased region" description="Pro residues" evidence="12">
    <location>
        <begin position="135"/>
        <end position="159"/>
    </location>
</feature>
<evidence type="ECO:0000256" key="12">
    <source>
        <dbReference type="SAM" id="MobiDB-lite"/>
    </source>
</evidence>
<dbReference type="Gene3D" id="1.20.120.140">
    <property type="entry name" value="Signal recognition particle SRP54, nucleotide-binding domain"/>
    <property type="match status" value="1"/>
</dbReference>
<evidence type="ECO:0000256" key="7">
    <source>
        <dbReference type="ARBA" id="ARBA00023136"/>
    </source>
</evidence>
<dbReference type="InterPro" id="IPR027417">
    <property type="entry name" value="P-loop_NTPase"/>
</dbReference>
<comment type="function">
    <text evidence="10 11">Involved in targeting and insertion of nascent membrane proteins into the cytoplasmic membrane. Acts as a receptor for the complex formed by the signal recognition particle (SRP) and the ribosome-nascent chain (RNC). Interaction with SRP-RNC leads to the transfer of the RNC complex to the Sec translocase for insertion into the membrane, the hydrolysis of GTP by both Ffh and FtsY, and the dissociation of the SRP-FtsY complex into the individual components.</text>
</comment>
<dbReference type="GO" id="GO:0005886">
    <property type="term" value="C:plasma membrane"/>
    <property type="evidence" value="ECO:0007669"/>
    <property type="project" value="UniProtKB-SubCell"/>
</dbReference>
<evidence type="ECO:0000256" key="10">
    <source>
        <dbReference type="ARBA" id="ARBA00053570"/>
    </source>
</evidence>
<evidence type="ECO:0000256" key="4">
    <source>
        <dbReference type="ARBA" id="ARBA00022741"/>
    </source>
</evidence>
<dbReference type="Gene3D" id="3.40.50.300">
    <property type="entry name" value="P-loop containing nucleotide triphosphate hydrolases"/>
    <property type="match status" value="1"/>
</dbReference>
<dbReference type="InterPro" id="IPR042101">
    <property type="entry name" value="SRP54_N_sf"/>
</dbReference>
<feature type="binding site" evidence="11">
    <location>
        <begin position="362"/>
        <end position="366"/>
    </location>
    <ligand>
        <name>GTP</name>
        <dbReference type="ChEBI" id="CHEBI:37565"/>
    </ligand>
</feature>
<dbReference type="CDD" id="cd17874">
    <property type="entry name" value="FtsY"/>
    <property type="match status" value="1"/>
</dbReference>
<comment type="subcellular location">
    <subcellularLocation>
        <location evidence="1">Cell inner membrane</location>
        <topology evidence="1">Peripheral membrane protein</topology>
        <orientation evidence="1">Cytoplasmic side</orientation>
    </subcellularLocation>
    <subcellularLocation>
        <location evidence="11">Cell membrane</location>
        <topology evidence="11">Peripheral membrane protein</topology>
        <orientation evidence="11">Cytoplasmic side</orientation>
    </subcellularLocation>
    <subcellularLocation>
        <location evidence="11">Cytoplasm</location>
    </subcellularLocation>
</comment>
<keyword evidence="17" id="KW-1185">Reference proteome</keyword>
<accession>A0A2U9S418</accession>
<dbReference type="FunFam" id="1.20.120.140:FF:000002">
    <property type="entry name" value="Signal recognition particle receptor FtsY"/>
    <property type="match status" value="1"/>
</dbReference>